<gene>
    <name evidence="6" type="ORF">GBAR_LOCUS22547</name>
</gene>
<accession>A0AA35X6Y9</accession>
<feature type="region of interest" description="Disordered" evidence="3">
    <location>
        <begin position="1"/>
        <end position="46"/>
    </location>
</feature>
<dbReference type="Proteomes" id="UP001174909">
    <property type="component" value="Unassembled WGS sequence"/>
</dbReference>
<feature type="compositionally biased region" description="Low complexity" evidence="3">
    <location>
        <begin position="13"/>
        <end position="42"/>
    </location>
</feature>
<keyword evidence="4" id="KW-0472">Membrane</keyword>
<keyword evidence="7" id="KW-1185">Reference proteome</keyword>
<evidence type="ECO:0000313" key="7">
    <source>
        <dbReference type="Proteomes" id="UP001174909"/>
    </source>
</evidence>
<feature type="region of interest" description="Disordered" evidence="3">
    <location>
        <begin position="262"/>
        <end position="282"/>
    </location>
</feature>
<dbReference type="Pfam" id="PF07653">
    <property type="entry name" value="SH3_2"/>
    <property type="match status" value="1"/>
</dbReference>
<dbReference type="SUPFAM" id="SSF50044">
    <property type="entry name" value="SH3-domain"/>
    <property type="match status" value="1"/>
</dbReference>
<keyword evidence="4" id="KW-0812">Transmembrane</keyword>
<reference evidence="6" key="1">
    <citation type="submission" date="2023-03" db="EMBL/GenBank/DDBJ databases">
        <authorList>
            <person name="Steffen K."/>
            <person name="Cardenas P."/>
        </authorList>
    </citation>
    <scope>NUCLEOTIDE SEQUENCE</scope>
</reference>
<proteinExistence type="predicted"/>
<evidence type="ECO:0000256" key="3">
    <source>
        <dbReference type="SAM" id="MobiDB-lite"/>
    </source>
</evidence>
<dbReference type="AlphaFoldDB" id="A0AA35X6Y9"/>
<evidence type="ECO:0000256" key="2">
    <source>
        <dbReference type="PROSITE-ProRule" id="PRU00192"/>
    </source>
</evidence>
<feature type="domain" description="SH3" evidence="5">
    <location>
        <begin position="116"/>
        <end position="178"/>
    </location>
</feature>
<dbReference type="EMBL" id="CASHTH010003110">
    <property type="protein sequence ID" value="CAI8040465.1"/>
    <property type="molecule type" value="Genomic_DNA"/>
</dbReference>
<dbReference type="InterPro" id="IPR001452">
    <property type="entry name" value="SH3_domain"/>
</dbReference>
<dbReference type="PROSITE" id="PS50002">
    <property type="entry name" value="SH3"/>
    <property type="match status" value="1"/>
</dbReference>
<dbReference type="InterPro" id="IPR036028">
    <property type="entry name" value="SH3-like_dom_sf"/>
</dbReference>
<keyword evidence="1 2" id="KW-0728">SH3 domain</keyword>
<evidence type="ECO:0000256" key="4">
    <source>
        <dbReference type="SAM" id="Phobius"/>
    </source>
</evidence>
<evidence type="ECO:0000259" key="5">
    <source>
        <dbReference type="PROSITE" id="PS50002"/>
    </source>
</evidence>
<protein>
    <recommendedName>
        <fullName evidence="5">SH3 domain-containing protein</fullName>
    </recommendedName>
</protein>
<evidence type="ECO:0000313" key="6">
    <source>
        <dbReference type="EMBL" id="CAI8040465.1"/>
    </source>
</evidence>
<dbReference type="Gene3D" id="2.30.30.40">
    <property type="entry name" value="SH3 Domains"/>
    <property type="match status" value="1"/>
</dbReference>
<keyword evidence="4" id="KW-1133">Transmembrane helix</keyword>
<dbReference type="SMART" id="SM00326">
    <property type="entry name" value="SH3"/>
    <property type="match status" value="1"/>
</dbReference>
<comment type="caution">
    <text evidence="6">The sequence shown here is derived from an EMBL/GenBank/DDBJ whole genome shotgun (WGS) entry which is preliminary data.</text>
</comment>
<name>A0AA35X6Y9_GEOBA</name>
<feature type="transmembrane region" description="Helical" evidence="4">
    <location>
        <begin position="56"/>
        <end position="84"/>
    </location>
</feature>
<organism evidence="6 7">
    <name type="scientific">Geodia barretti</name>
    <name type="common">Barrett's horny sponge</name>
    <dbReference type="NCBI Taxonomy" id="519541"/>
    <lineage>
        <taxon>Eukaryota</taxon>
        <taxon>Metazoa</taxon>
        <taxon>Porifera</taxon>
        <taxon>Demospongiae</taxon>
        <taxon>Heteroscleromorpha</taxon>
        <taxon>Tetractinellida</taxon>
        <taxon>Astrophorina</taxon>
        <taxon>Geodiidae</taxon>
        <taxon>Geodia</taxon>
    </lineage>
</organism>
<evidence type="ECO:0000256" key="1">
    <source>
        <dbReference type="ARBA" id="ARBA00022443"/>
    </source>
</evidence>
<sequence>MVTSATPTPTPMLSSVELRTSSQSRSSVATSTLPSSSVVATTIPPTRQQTGDDVDIVLIGAIVGGVVAAALVLTVLVLCLCLCIRRLRSGRVDLNKQDKKNGRDVELGHYQQKPQIGSDHYRAVSSYHPQTSDSGDLALEEGEWVTLLEAPPGGQWWRGQTAAGEGWFPKSHVQLVDREAEHRKAEEENFKLAAAAIRAASNSFNEKHLSLTTKNKATPTSSRRTRAATTFSKAEINSTPVLTAKFSTSVLDSVVIENQRHLSASTASGGSRPHTPTQSPRE</sequence>